<comment type="subcellular location">
    <subcellularLocation>
        <location evidence="1">Nucleus</location>
    </subcellularLocation>
</comment>
<comment type="caution">
    <text evidence="14">The sequence shown here is derived from an EMBL/GenBank/DDBJ whole genome shotgun (WGS) entry which is preliminary data.</text>
</comment>
<evidence type="ECO:0000256" key="8">
    <source>
        <dbReference type="ARBA" id="ARBA00023163"/>
    </source>
</evidence>
<reference evidence="14" key="1">
    <citation type="journal article" date="2023" name="GigaByte">
        <title>Genome assembly of the bearded iris, Iris pallida Lam.</title>
        <authorList>
            <person name="Bruccoleri R.E."/>
            <person name="Oakeley E.J."/>
            <person name="Faust A.M.E."/>
            <person name="Altorfer M."/>
            <person name="Dessus-Babus S."/>
            <person name="Burckhardt D."/>
            <person name="Oertli M."/>
            <person name="Naumann U."/>
            <person name="Petersen F."/>
            <person name="Wong J."/>
        </authorList>
    </citation>
    <scope>NUCLEOTIDE SEQUENCE</scope>
    <source>
        <strain evidence="14">GSM-AAB239-AS_SAM_17_03QT</strain>
    </source>
</reference>
<evidence type="ECO:0000256" key="7">
    <source>
        <dbReference type="ARBA" id="ARBA00023015"/>
    </source>
</evidence>
<organism evidence="14 15">
    <name type="scientific">Iris pallida</name>
    <name type="common">Sweet iris</name>
    <dbReference type="NCBI Taxonomy" id="29817"/>
    <lineage>
        <taxon>Eukaryota</taxon>
        <taxon>Viridiplantae</taxon>
        <taxon>Streptophyta</taxon>
        <taxon>Embryophyta</taxon>
        <taxon>Tracheophyta</taxon>
        <taxon>Spermatophyta</taxon>
        <taxon>Magnoliopsida</taxon>
        <taxon>Liliopsida</taxon>
        <taxon>Asparagales</taxon>
        <taxon>Iridaceae</taxon>
        <taxon>Iridoideae</taxon>
        <taxon>Irideae</taxon>
        <taxon>Iris</taxon>
    </lineage>
</organism>
<proteinExistence type="inferred from homology"/>
<dbReference type="InterPro" id="IPR001841">
    <property type="entry name" value="Znf_RING"/>
</dbReference>
<dbReference type="GO" id="GO:0000977">
    <property type="term" value="F:RNA polymerase II transcription regulatory region sequence-specific DNA binding"/>
    <property type="evidence" value="ECO:0007669"/>
    <property type="project" value="TreeGrafter"/>
</dbReference>
<dbReference type="PANTHER" id="PTHR12360:SF12">
    <property type="entry name" value="TRANSCRIPTIONAL REPRESSOR NF-X1"/>
    <property type="match status" value="1"/>
</dbReference>
<dbReference type="Pfam" id="PF24435">
    <property type="entry name" value="RRM_NFXL1"/>
    <property type="match status" value="1"/>
</dbReference>
<dbReference type="GO" id="GO:0000981">
    <property type="term" value="F:DNA-binding transcription factor activity, RNA polymerase II-specific"/>
    <property type="evidence" value="ECO:0007669"/>
    <property type="project" value="TreeGrafter"/>
</dbReference>
<keyword evidence="4" id="KW-0677">Repeat</keyword>
<evidence type="ECO:0000259" key="12">
    <source>
        <dbReference type="PROSITE" id="PS50016"/>
    </source>
</evidence>
<feature type="compositionally biased region" description="Basic and acidic residues" evidence="11">
    <location>
        <begin position="1"/>
        <end position="10"/>
    </location>
</feature>
<evidence type="ECO:0000256" key="2">
    <source>
        <dbReference type="ARBA" id="ARBA00007269"/>
    </source>
</evidence>
<evidence type="ECO:0000256" key="5">
    <source>
        <dbReference type="ARBA" id="ARBA00022771"/>
    </source>
</evidence>
<dbReference type="Pfam" id="PF01422">
    <property type="entry name" value="zf-NF-X1"/>
    <property type="match status" value="8"/>
</dbReference>
<feature type="region of interest" description="Disordered" evidence="11">
    <location>
        <begin position="973"/>
        <end position="1005"/>
    </location>
</feature>
<keyword evidence="7" id="KW-0805">Transcription regulation</keyword>
<keyword evidence="5 10" id="KW-0863">Zinc-finger</keyword>
<evidence type="ECO:0000256" key="11">
    <source>
        <dbReference type="SAM" id="MobiDB-lite"/>
    </source>
</evidence>
<dbReference type="AlphaFoldDB" id="A0AAX6DRN0"/>
<keyword evidence="15" id="KW-1185">Reference proteome</keyword>
<feature type="compositionally biased region" description="Polar residues" evidence="11">
    <location>
        <begin position="1053"/>
        <end position="1066"/>
    </location>
</feature>
<dbReference type="InterPro" id="IPR056234">
    <property type="entry name" value="RRM_NFXL1"/>
</dbReference>
<evidence type="ECO:0000256" key="6">
    <source>
        <dbReference type="ARBA" id="ARBA00022833"/>
    </source>
</evidence>
<evidence type="ECO:0000313" key="15">
    <source>
        <dbReference type="Proteomes" id="UP001140949"/>
    </source>
</evidence>
<reference evidence="14" key="2">
    <citation type="submission" date="2023-04" db="EMBL/GenBank/DDBJ databases">
        <authorList>
            <person name="Bruccoleri R.E."/>
            <person name="Oakeley E.J."/>
            <person name="Faust A.-M."/>
            <person name="Dessus-Babus S."/>
            <person name="Altorfer M."/>
            <person name="Burckhardt D."/>
            <person name="Oertli M."/>
            <person name="Naumann U."/>
            <person name="Petersen F."/>
            <person name="Wong J."/>
        </authorList>
    </citation>
    <scope>NUCLEOTIDE SEQUENCE</scope>
    <source>
        <strain evidence="14">GSM-AAB239-AS_SAM_17_03QT</strain>
        <tissue evidence="14">Leaf</tissue>
    </source>
</reference>
<feature type="domain" description="RING-type" evidence="13">
    <location>
        <begin position="140"/>
        <end position="192"/>
    </location>
</feature>
<evidence type="ECO:0000256" key="10">
    <source>
        <dbReference type="PROSITE-ProRule" id="PRU00175"/>
    </source>
</evidence>
<dbReference type="CDD" id="cd06008">
    <property type="entry name" value="NF-X1-zinc-finger"/>
    <property type="match status" value="5"/>
</dbReference>
<gene>
    <name evidence="14" type="ORF">M6B38_232675</name>
</gene>
<evidence type="ECO:0000259" key="13">
    <source>
        <dbReference type="PROSITE" id="PS50089"/>
    </source>
</evidence>
<keyword evidence="6" id="KW-0862">Zinc</keyword>
<dbReference type="InterPro" id="IPR000967">
    <property type="entry name" value="Znf_NFX1"/>
</dbReference>
<name>A0AAX6DRN0_IRIPA</name>
<protein>
    <submittedName>
        <fullName evidence="14">NF-X1-type zinc finger protein NFXL1</fullName>
    </submittedName>
</protein>
<evidence type="ECO:0000313" key="14">
    <source>
        <dbReference type="EMBL" id="KAJ6794453.1"/>
    </source>
</evidence>
<feature type="region of interest" description="Disordered" evidence="11">
    <location>
        <begin position="1"/>
        <end position="121"/>
    </location>
</feature>
<comment type="similarity">
    <text evidence="2">Belongs to the NFX1 family.</text>
</comment>
<dbReference type="InterPro" id="IPR019787">
    <property type="entry name" value="Znf_PHD-finger"/>
</dbReference>
<accession>A0AAX6DRN0</accession>
<dbReference type="SMART" id="SM00438">
    <property type="entry name" value="ZnF_NFX"/>
    <property type="match status" value="9"/>
</dbReference>
<feature type="compositionally biased region" description="Pro residues" evidence="11">
    <location>
        <begin position="40"/>
        <end position="62"/>
    </location>
</feature>
<keyword evidence="9" id="KW-0539">Nucleus</keyword>
<dbReference type="SUPFAM" id="SSF57850">
    <property type="entry name" value="RING/U-box"/>
    <property type="match status" value="1"/>
</dbReference>
<dbReference type="GO" id="GO:0008270">
    <property type="term" value="F:zinc ion binding"/>
    <property type="evidence" value="ECO:0007669"/>
    <property type="project" value="UniProtKB-KW"/>
</dbReference>
<dbReference type="PANTHER" id="PTHR12360">
    <property type="entry name" value="NUCLEAR TRANSCRIPTION FACTOR, X-BOX BINDING 1 NFX1"/>
    <property type="match status" value="1"/>
</dbReference>
<keyword evidence="3" id="KW-0479">Metal-binding</keyword>
<dbReference type="PROSITE" id="PS50089">
    <property type="entry name" value="ZF_RING_2"/>
    <property type="match status" value="1"/>
</dbReference>
<evidence type="ECO:0000256" key="3">
    <source>
        <dbReference type="ARBA" id="ARBA00022723"/>
    </source>
</evidence>
<feature type="compositionally biased region" description="Acidic residues" evidence="11">
    <location>
        <begin position="1094"/>
        <end position="1103"/>
    </location>
</feature>
<evidence type="ECO:0000256" key="1">
    <source>
        <dbReference type="ARBA" id="ARBA00004123"/>
    </source>
</evidence>
<dbReference type="PROSITE" id="PS50016">
    <property type="entry name" value="ZF_PHD_2"/>
    <property type="match status" value="1"/>
</dbReference>
<feature type="domain" description="PHD-type" evidence="12">
    <location>
        <begin position="137"/>
        <end position="194"/>
    </location>
</feature>
<dbReference type="InterPro" id="IPR034078">
    <property type="entry name" value="NFX1_fam"/>
</dbReference>
<dbReference type="GO" id="GO:0005634">
    <property type="term" value="C:nucleus"/>
    <property type="evidence" value="ECO:0007669"/>
    <property type="project" value="UniProtKB-SubCell"/>
</dbReference>
<evidence type="ECO:0000256" key="4">
    <source>
        <dbReference type="ARBA" id="ARBA00022737"/>
    </source>
</evidence>
<feature type="compositionally biased region" description="Basic residues" evidence="11">
    <location>
        <begin position="63"/>
        <end position="74"/>
    </location>
</feature>
<keyword evidence="8" id="KW-0804">Transcription</keyword>
<dbReference type="EMBL" id="JANAVB010042418">
    <property type="protein sequence ID" value="KAJ6794453.1"/>
    <property type="molecule type" value="Genomic_DNA"/>
</dbReference>
<sequence length="1103" mass="118570">MSAHPRADRRPHPHRPTPSSSSNRQEWVPRGPPAGASPAPSTPPLLPTPGSEPAPTRNPPKPIRNHQQHRHHRPNPNPNPNPNRHRGAPPPPKQHHRSDDQEPSSSSSAAAPPPAETAPAEVPQLVQEIEEKLSRGAVECMICYDMVRRSSPIWSCSSCFSLFHLHCIRKWSRSPTSAADSSSSSWRCPGCQSVQSIQSKDLAYTCFCGRRKDPPNDYYLTPHSCGEPCRKPLDRTRDSDDPGLRCPHVCVLQCHPGPCPPCKAFAPRRPCPCGKTTLARRCSDRSSPLTCGQRCDRPLPCGRHRCGSPCHPGRCPPCRVPVSASCFCKKRTDVLLCGDMAFEGELDGIGDGVFSCGSRCGRTLSCGNHQCRETCHPGPCGECELSPGKVRTCCCGKTDLGRERKSCLDPVPTCSGTCDKMLPCGAHRCKETCHEGACPPCLVRVDQRCRCGSSHRMVECYVSTEEKDGFVCDKQCGRKKNCGRHRCSEKCCPLSKPGSEQSTDRDWDPHMCLVHCGKRLRCGQHSCQLLCHSGHCPPCLETVFSDLFCACGKTSIPPPIPCGTPVPSCPHPCLVPRPCGHSASHTCHFGDCPLCSIPVAKECIGGHVLLRNIPCGSKDIRCNQLCGKTRQCGMHACTRTCHPPPCDLPPSSSDSGVKSSCGQVCGAPRRDCRHTCTASCHPSSQCPDLKCEFSVTITCSCGRITATVLCGAGGSTSGFNMDAVLESSAIQKLPVPLQPEEGNGKRVPLGQRKLTCNEECEKLARKRQLAEAFDITNPNVDSLCSGESSAASDLLADLFRREPKWVLAVEERFKFLVLGKAKGATVTGLRVHVFCPVLKEKRDAIRQIAERWKLSIKAAGWEPKRFLVVHVTPKSKPPARIIGAKPGAPMASLHPPAFDPLIDMDPKLVVAMLELERDADISSLVLRFGGECELVWLNDKNALAVFSDPARAATALRRLDHGSAYQGAAVVVQNDGPSGSSNNAWGGGGGAKEGGSAPAKSGNPWKRALASESDSWAGEWSAVADAVVPVWRGNEAPPLSASVNRWNALEANPTASGSGTTGQDTADSVEGSGPVTDSGVGRTTSSGQIAADREVDDWEEACD</sequence>
<evidence type="ECO:0000256" key="9">
    <source>
        <dbReference type="ARBA" id="ARBA00023242"/>
    </source>
</evidence>
<feature type="region of interest" description="Disordered" evidence="11">
    <location>
        <begin position="1051"/>
        <end position="1103"/>
    </location>
</feature>
<dbReference type="Proteomes" id="UP001140949">
    <property type="component" value="Unassembled WGS sequence"/>
</dbReference>